<comment type="caution">
    <text evidence="2">The sequence shown here is derived from an EMBL/GenBank/DDBJ whole genome shotgun (WGS) entry which is preliminary data.</text>
</comment>
<proteinExistence type="predicted"/>
<gene>
    <name evidence="2" type="ORF">E6C51_05215</name>
</gene>
<feature type="region of interest" description="Disordered" evidence="1">
    <location>
        <begin position="156"/>
        <end position="181"/>
    </location>
</feature>
<protein>
    <submittedName>
        <fullName evidence="2">DUF2865 domain-containing protein</fullName>
    </submittedName>
</protein>
<feature type="region of interest" description="Disordered" evidence="1">
    <location>
        <begin position="321"/>
        <end position="389"/>
    </location>
</feature>
<reference evidence="2 3" key="1">
    <citation type="submission" date="2019-04" db="EMBL/GenBank/DDBJ databases">
        <title>Rhizobium terrae sp. nov., isolated from a paddy soil.</title>
        <authorList>
            <person name="Lin S.-Y."/>
            <person name="Hameed A."/>
            <person name="Huang H.-I."/>
            <person name="Young C.-C."/>
        </authorList>
    </citation>
    <scope>NUCLEOTIDE SEQUENCE [LARGE SCALE GENOMIC DNA]</scope>
    <source>
        <strain evidence="2 3">CC-HIH110</strain>
    </source>
</reference>
<dbReference type="Pfam" id="PF11064">
    <property type="entry name" value="DUF2865"/>
    <property type="match status" value="1"/>
</dbReference>
<dbReference type="InterPro" id="IPR021293">
    <property type="entry name" value="DUF2865"/>
</dbReference>
<name>A0A4S4A2S7_9HYPH</name>
<evidence type="ECO:0000313" key="3">
    <source>
        <dbReference type="Proteomes" id="UP000310754"/>
    </source>
</evidence>
<dbReference type="AlphaFoldDB" id="A0A4S4A2S7"/>
<evidence type="ECO:0000313" key="2">
    <source>
        <dbReference type="EMBL" id="THF52212.1"/>
    </source>
</evidence>
<organism evidence="2 3">
    <name type="scientific">Allorhizobium terrae</name>
    <dbReference type="NCBI Taxonomy" id="1848972"/>
    <lineage>
        <taxon>Bacteria</taxon>
        <taxon>Pseudomonadati</taxon>
        <taxon>Pseudomonadota</taxon>
        <taxon>Alphaproteobacteria</taxon>
        <taxon>Hyphomicrobiales</taxon>
        <taxon>Rhizobiaceae</taxon>
        <taxon>Rhizobium/Agrobacterium group</taxon>
        <taxon>Allorhizobium</taxon>
    </lineage>
</organism>
<evidence type="ECO:0000256" key="1">
    <source>
        <dbReference type="SAM" id="MobiDB-lite"/>
    </source>
</evidence>
<dbReference type="EMBL" id="SSOA01000002">
    <property type="protein sequence ID" value="THF52212.1"/>
    <property type="molecule type" value="Genomic_DNA"/>
</dbReference>
<feature type="region of interest" description="Disordered" evidence="1">
    <location>
        <begin position="124"/>
        <end position="144"/>
    </location>
</feature>
<feature type="compositionally biased region" description="Basic and acidic residues" evidence="1">
    <location>
        <begin position="338"/>
        <end position="348"/>
    </location>
</feature>
<keyword evidence="3" id="KW-1185">Reference proteome</keyword>
<sequence length="389" mass="42152">MHFIDPTAVMDIHRKTAIWMCMRTWAKLMIASSIGSMAMNLGALAQANETCEALKAELAQTPITIGSMADARLFAGAVTRQSFEIRKIQQNMQSAGCSSSVSVLDASGHDICQDMQATLDAMQANKQQLSRQREAANSKGGINPRRKELQAALQANACATERSQPPESTADAAEEPRPFEAPVYPEYSGPATPPSGMLRGEFVQPYGQSGYRTLCVRTCDGAFFPISPSTPPADFGRDAAQCQRMCPGAQTELYYSQLNQEADDMVSTITGQPYRDMPNAFAYRNRPPGKPGQCGCNDMATTPISAPRAESSSVINIRTIPAEKPKDIASPPLQQPQADKDKADKDNAPLRVYNPDSAHIRQVGPTFFPTASKSLDLKHPALEGPQPQQ</sequence>
<dbReference type="Proteomes" id="UP000310754">
    <property type="component" value="Unassembled WGS sequence"/>
</dbReference>
<accession>A0A4S4A2S7</accession>